<keyword evidence="3" id="KW-1185">Reference proteome</keyword>
<organism evidence="2 3">
    <name type="scientific">Caenorhabditis nigoni</name>
    <dbReference type="NCBI Taxonomy" id="1611254"/>
    <lineage>
        <taxon>Eukaryota</taxon>
        <taxon>Metazoa</taxon>
        <taxon>Ecdysozoa</taxon>
        <taxon>Nematoda</taxon>
        <taxon>Chromadorea</taxon>
        <taxon>Rhabditida</taxon>
        <taxon>Rhabditina</taxon>
        <taxon>Rhabditomorpha</taxon>
        <taxon>Rhabditoidea</taxon>
        <taxon>Rhabditidae</taxon>
        <taxon>Peloderinae</taxon>
        <taxon>Caenorhabditis</taxon>
    </lineage>
</organism>
<feature type="compositionally biased region" description="Polar residues" evidence="1">
    <location>
        <begin position="193"/>
        <end position="216"/>
    </location>
</feature>
<feature type="region of interest" description="Disordered" evidence="1">
    <location>
        <begin position="71"/>
        <end position="172"/>
    </location>
</feature>
<feature type="region of interest" description="Disordered" evidence="1">
    <location>
        <begin position="193"/>
        <end position="286"/>
    </location>
</feature>
<comment type="caution">
    <text evidence="2">The sequence shown here is derived from an EMBL/GenBank/DDBJ whole genome shotgun (WGS) entry which is preliminary data.</text>
</comment>
<name>A0A2G5T669_9PELO</name>
<dbReference type="AlphaFoldDB" id="A0A2G5T669"/>
<evidence type="ECO:0000256" key="1">
    <source>
        <dbReference type="SAM" id="MobiDB-lite"/>
    </source>
</evidence>
<dbReference type="OrthoDB" id="10295947at2759"/>
<proteinExistence type="predicted"/>
<feature type="compositionally biased region" description="Polar residues" evidence="1">
    <location>
        <begin position="269"/>
        <end position="286"/>
    </location>
</feature>
<gene>
    <name evidence="2" type="primary">Cnig_chr_V.g16653</name>
    <name evidence="2" type="ORF">B9Z55_016653</name>
</gene>
<evidence type="ECO:0000313" key="3">
    <source>
        <dbReference type="Proteomes" id="UP000230233"/>
    </source>
</evidence>
<dbReference type="EMBL" id="PDUG01000005">
    <property type="protein sequence ID" value="PIC22683.1"/>
    <property type="molecule type" value="Genomic_DNA"/>
</dbReference>
<dbReference type="Proteomes" id="UP000230233">
    <property type="component" value="Chromosome V"/>
</dbReference>
<feature type="compositionally biased region" description="Low complexity" evidence="1">
    <location>
        <begin position="126"/>
        <end position="137"/>
    </location>
</feature>
<evidence type="ECO:0000313" key="2">
    <source>
        <dbReference type="EMBL" id="PIC22683.1"/>
    </source>
</evidence>
<feature type="compositionally biased region" description="Polar residues" evidence="1">
    <location>
        <begin position="245"/>
        <end position="258"/>
    </location>
</feature>
<reference evidence="3" key="1">
    <citation type="submission" date="2017-10" db="EMBL/GenBank/DDBJ databases">
        <title>Rapid genome shrinkage in a self-fertile nematode reveals novel sperm competition proteins.</title>
        <authorList>
            <person name="Yin D."/>
            <person name="Schwarz E.M."/>
            <person name="Thomas C.G."/>
            <person name="Felde R.L."/>
            <person name="Korf I.F."/>
            <person name="Cutter A.D."/>
            <person name="Schartner C.M."/>
            <person name="Ralston E.J."/>
            <person name="Meyer B.J."/>
            <person name="Haag E.S."/>
        </authorList>
    </citation>
    <scope>NUCLEOTIDE SEQUENCE [LARGE SCALE GENOMIC DNA]</scope>
    <source>
        <strain evidence="3">JU1422</strain>
    </source>
</reference>
<protein>
    <submittedName>
        <fullName evidence="2">Uncharacterized protein</fullName>
    </submittedName>
</protein>
<sequence>MTENPRISRWARMFGEMFRERGVEDFLKHLDGYNEPSGASSPFKTEPSIRSIGRQRVSNFIPFFIAPIRMMDQDPENPPADSESPREPEQQQNRRGLYAQYLRGDLQTEENSQGPSGENPVDDPLQNNEPEPQNPEESAVSEPRQERIGTDSNWLANWPDGPPEPAAETAESGFQRIRKWFADFCKCCSVRTNSEETSMEMQNVTADPVTVSTAGSNEEDPSSVAENQPGPSSPPTRAEDASVPGPSSSTENQGNQQGSKKKLCRISNPPDNETQPSTQKTTLKRQ</sequence>
<accession>A0A2G5T669</accession>